<organism evidence="2 3">
    <name type="scientific">Spiribacter salinus</name>
    <dbReference type="NCBI Taxonomy" id="1335746"/>
    <lineage>
        <taxon>Bacteria</taxon>
        <taxon>Pseudomonadati</taxon>
        <taxon>Pseudomonadota</taxon>
        <taxon>Gammaproteobacteria</taxon>
        <taxon>Chromatiales</taxon>
        <taxon>Ectothiorhodospiraceae</taxon>
        <taxon>Spiribacter</taxon>
    </lineage>
</organism>
<dbReference type="PIRSF" id="PIRSF017082">
    <property type="entry name" value="YflP"/>
    <property type="match status" value="1"/>
</dbReference>
<dbReference type="CDD" id="cd07012">
    <property type="entry name" value="PBP2_Bug_TTT"/>
    <property type="match status" value="1"/>
</dbReference>
<dbReference type="InterPro" id="IPR042100">
    <property type="entry name" value="Bug_dom1"/>
</dbReference>
<dbReference type="Proteomes" id="UP000315400">
    <property type="component" value="Unassembled WGS sequence"/>
</dbReference>
<dbReference type="SUPFAM" id="SSF53850">
    <property type="entry name" value="Periplasmic binding protein-like II"/>
    <property type="match status" value="1"/>
</dbReference>
<reference evidence="2 3" key="1">
    <citation type="submission" date="2019-06" db="EMBL/GenBank/DDBJ databases">
        <title>Metagenome assembled Genome of Spiribacter salinus SL48-SHIP from the microbial mat of Salt Lake 48 (Novosibirsk region, Russia).</title>
        <authorList>
            <person name="Shipova A."/>
            <person name="Rozanov A.S."/>
            <person name="Bryanskaya A.V."/>
            <person name="Peltek S.E."/>
        </authorList>
    </citation>
    <scope>NUCLEOTIDE SEQUENCE [LARGE SCALE GENOMIC DNA]</scope>
    <source>
        <strain evidence="2">SL48-SHIP-2</strain>
    </source>
</reference>
<dbReference type="PANTHER" id="PTHR42928">
    <property type="entry name" value="TRICARBOXYLATE-BINDING PROTEIN"/>
    <property type="match status" value="1"/>
</dbReference>
<proteinExistence type="inferred from homology"/>
<evidence type="ECO:0000313" key="3">
    <source>
        <dbReference type="Proteomes" id="UP000315400"/>
    </source>
</evidence>
<dbReference type="Gene3D" id="3.40.190.150">
    <property type="entry name" value="Bordetella uptake gene, domain 1"/>
    <property type="match status" value="1"/>
</dbReference>
<dbReference type="Pfam" id="PF03401">
    <property type="entry name" value="TctC"/>
    <property type="match status" value="1"/>
</dbReference>
<dbReference type="AlphaFoldDB" id="A0A540VR77"/>
<comment type="caution">
    <text evidence="2">The sequence shown here is derived from an EMBL/GenBank/DDBJ whole genome shotgun (WGS) entry which is preliminary data.</text>
</comment>
<dbReference type="PANTHER" id="PTHR42928:SF5">
    <property type="entry name" value="BLR1237 PROTEIN"/>
    <property type="match status" value="1"/>
</dbReference>
<evidence type="ECO:0000313" key="2">
    <source>
        <dbReference type="EMBL" id="TQE99262.1"/>
    </source>
</evidence>
<gene>
    <name evidence="2" type="ORF">FKY71_09540</name>
</gene>
<dbReference type="InterPro" id="IPR005064">
    <property type="entry name" value="BUG"/>
</dbReference>
<comment type="similarity">
    <text evidence="1">Belongs to the UPF0065 (bug) family.</text>
</comment>
<protein>
    <submittedName>
        <fullName evidence="2">Tripartite tricarboxylate transporter substrate binding protein</fullName>
    </submittedName>
</protein>
<accession>A0A540VR77</accession>
<sequence length="343" mass="36248">MWRKGKHICMSQVLRKSWGNKEEPMKMTRAITSIAAAATVALTGASAQAQWPSETIRIIVGFGAGDAIDGTARAIADRLSEEVDAPVVVVNIPGAGGALGLVEAANAEADGHVLVMGSTGALTARPLFSDAGYTPDDFVAITQLTEVPLGLAVAEDSPYENLDDLVSAAESEEVSYSTPAPGTTQHINMEAFAQENDLSLTHVGGQGGQGAITKALSGEADFVFVGASNYTALAESGDLRVLAVAAEEPLSYLPDAPTFADEGYDLVAEVWFGLLAPEGVPEDVLTTLRETIHGIAQEDATIERFERLNFVPAVLDHEAFQARIDANIERHQQILTNIGMMDQ</sequence>
<dbReference type="Gene3D" id="3.40.190.10">
    <property type="entry name" value="Periplasmic binding protein-like II"/>
    <property type="match status" value="1"/>
</dbReference>
<name>A0A540VR77_9GAMM</name>
<dbReference type="EMBL" id="VIFK01000077">
    <property type="protein sequence ID" value="TQE99262.1"/>
    <property type="molecule type" value="Genomic_DNA"/>
</dbReference>
<evidence type="ECO:0000256" key="1">
    <source>
        <dbReference type="ARBA" id="ARBA00006987"/>
    </source>
</evidence>